<dbReference type="Gene3D" id="2.30.29.30">
    <property type="entry name" value="Pleckstrin-homology domain (PH domain)/Phosphotyrosine-binding domain (PTB)"/>
    <property type="match status" value="1"/>
</dbReference>
<keyword evidence="4" id="KW-0808">Transferase</keyword>
<dbReference type="SMART" id="SM00233">
    <property type="entry name" value="PH"/>
    <property type="match status" value="1"/>
</dbReference>
<feature type="domain" description="Protein kinase" evidence="5">
    <location>
        <begin position="136"/>
        <end position="393"/>
    </location>
</feature>
<reference evidence="6 7" key="1">
    <citation type="submission" date="2016-11" db="EMBL/GenBank/DDBJ databases">
        <title>The macronuclear genome of Stentor coeruleus: a giant cell with tiny introns.</title>
        <authorList>
            <person name="Slabodnick M."/>
            <person name="Ruby J.G."/>
            <person name="Reiff S.B."/>
            <person name="Swart E.C."/>
            <person name="Gosai S."/>
            <person name="Prabakaran S."/>
            <person name="Witkowska E."/>
            <person name="Larue G.E."/>
            <person name="Fisher S."/>
            <person name="Freeman R.M."/>
            <person name="Gunawardena J."/>
            <person name="Chu W."/>
            <person name="Stover N.A."/>
            <person name="Gregory B.D."/>
            <person name="Nowacki M."/>
            <person name="Derisi J."/>
            <person name="Roy S.W."/>
            <person name="Marshall W.F."/>
            <person name="Sood P."/>
        </authorList>
    </citation>
    <scope>NUCLEOTIDE SEQUENCE [LARGE SCALE GENOMIC DNA]</scope>
    <source>
        <strain evidence="6">WM001</strain>
    </source>
</reference>
<dbReference type="InterPro" id="IPR001849">
    <property type="entry name" value="PH_domain"/>
</dbReference>
<dbReference type="Gene3D" id="1.10.510.10">
    <property type="entry name" value="Transferase(Phosphotransferase) domain 1"/>
    <property type="match status" value="1"/>
</dbReference>
<evidence type="ECO:0000313" key="7">
    <source>
        <dbReference type="Proteomes" id="UP000187209"/>
    </source>
</evidence>
<dbReference type="Pfam" id="PF00069">
    <property type="entry name" value="Pkinase"/>
    <property type="match status" value="1"/>
</dbReference>
<dbReference type="InterPro" id="IPR011993">
    <property type="entry name" value="PH-like_dom_sf"/>
</dbReference>
<dbReference type="GO" id="GO:0005524">
    <property type="term" value="F:ATP binding"/>
    <property type="evidence" value="ECO:0007669"/>
    <property type="project" value="UniProtKB-UniRule"/>
</dbReference>
<evidence type="ECO:0000256" key="4">
    <source>
        <dbReference type="RuleBase" id="RU000304"/>
    </source>
</evidence>
<dbReference type="InterPro" id="IPR000719">
    <property type="entry name" value="Prot_kinase_dom"/>
</dbReference>
<keyword evidence="1 3" id="KW-0547">Nucleotide-binding</keyword>
<evidence type="ECO:0000256" key="1">
    <source>
        <dbReference type="ARBA" id="ARBA00022741"/>
    </source>
</evidence>
<accession>A0A1R2BSU2</accession>
<evidence type="ECO:0000256" key="3">
    <source>
        <dbReference type="PROSITE-ProRule" id="PRU10141"/>
    </source>
</evidence>
<dbReference type="PANTHER" id="PTHR24347">
    <property type="entry name" value="SERINE/THREONINE-PROTEIN KINASE"/>
    <property type="match status" value="1"/>
</dbReference>
<dbReference type="Proteomes" id="UP000187209">
    <property type="component" value="Unassembled WGS sequence"/>
</dbReference>
<evidence type="ECO:0000313" key="6">
    <source>
        <dbReference type="EMBL" id="OMJ79883.1"/>
    </source>
</evidence>
<protein>
    <recommendedName>
        <fullName evidence="5">Protein kinase domain-containing protein</fullName>
    </recommendedName>
</protein>
<dbReference type="FunFam" id="3.30.200.20:FF:000042">
    <property type="entry name" value="Aurora kinase A"/>
    <property type="match status" value="1"/>
</dbReference>
<keyword evidence="4" id="KW-0418">Kinase</keyword>
<dbReference type="SUPFAM" id="SSF56112">
    <property type="entry name" value="Protein kinase-like (PK-like)"/>
    <property type="match status" value="1"/>
</dbReference>
<gene>
    <name evidence="6" type="ORF">SteCoe_19967</name>
</gene>
<name>A0A1R2BSU2_9CILI</name>
<dbReference type="CDD" id="cd05117">
    <property type="entry name" value="STKc_CAMK"/>
    <property type="match status" value="1"/>
</dbReference>
<dbReference type="GO" id="GO:0004674">
    <property type="term" value="F:protein serine/threonine kinase activity"/>
    <property type="evidence" value="ECO:0007669"/>
    <property type="project" value="UniProtKB-KW"/>
</dbReference>
<comment type="caution">
    <text evidence="6">The sequence shown here is derived from an EMBL/GenBank/DDBJ whole genome shotgun (WGS) entry which is preliminary data.</text>
</comment>
<dbReference type="AlphaFoldDB" id="A0A1R2BSU2"/>
<keyword evidence="4" id="KW-0723">Serine/threonine-protein kinase</keyword>
<comment type="similarity">
    <text evidence="4">Belongs to the protein kinase superfamily.</text>
</comment>
<organism evidence="6 7">
    <name type="scientific">Stentor coeruleus</name>
    <dbReference type="NCBI Taxonomy" id="5963"/>
    <lineage>
        <taxon>Eukaryota</taxon>
        <taxon>Sar</taxon>
        <taxon>Alveolata</taxon>
        <taxon>Ciliophora</taxon>
        <taxon>Postciliodesmatophora</taxon>
        <taxon>Heterotrichea</taxon>
        <taxon>Heterotrichida</taxon>
        <taxon>Stentoridae</taxon>
        <taxon>Stentor</taxon>
    </lineage>
</organism>
<dbReference type="PROSITE" id="PS50011">
    <property type="entry name" value="PROTEIN_KINASE_DOM"/>
    <property type="match status" value="1"/>
</dbReference>
<dbReference type="EMBL" id="MPUH01000449">
    <property type="protein sequence ID" value="OMJ79883.1"/>
    <property type="molecule type" value="Genomic_DNA"/>
</dbReference>
<dbReference type="PROSITE" id="PS00107">
    <property type="entry name" value="PROTEIN_KINASE_ATP"/>
    <property type="match status" value="1"/>
</dbReference>
<dbReference type="InterPro" id="IPR008271">
    <property type="entry name" value="Ser/Thr_kinase_AS"/>
</dbReference>
<dbReference type="SMART" id="SM00220">
    <property type="entry name" value="S_TKc"/>
    <property type="match status" value="1"/>
</dbReference>
<evidence type="ECO:0000259" key="5">
    <source>
        <dbReference type="PROSITE" id="PS50011"/>
    </source>
</evidence>
<dbReference type="InterPro" id="IPR017441">
    <property type="entry name" value="Protein_kinase_ATP_BS"/>
</dbReference>
<dbReference type="FunFam" id="1.10.510.10:FF:000945">
    <property type="entry name" value="Uncharacterized protein"/>
    <property type="match status" value="1"/>
</dbReference>
<keyword evidence="2 3" id="KW-0067">ATP-binding</keyword>
<keyword evidence="7" id="KW-1185">Reference proteome</keyword>
<dbReference type="PROSITE" id="PS00108">
    <property type="entry name" value="PROTEIN_KINASE_ST"/>
    <property type="match status" value="1"/>
</dbReference>
<dbReference type="OrthoDB" id="541276at2759"/>
<proteinExistence type="inferred from homology"/>
<dbReference type="SUPFAM" id="SSF50729">
    <property type="entry name" value="PH domain-like"/>
    <property type="match status" value="1"/>
</dbReference>
<evidence type="ECO:0000256" key="2">
    <source>
        <dbReference type="ARBA" id="ARBA00022840"/>
    </source>
</evidence>
<sequence>MSSIFEKIDADLNPNGNFWTVPNEDYTNEVSNNFIFQGQLKLPQSNDLLKKRSFILTKTNLFYMKKSGKIPKFVSKICWKKVEPFTEESGSDARFGFKLGHKEFFQDFYTENSSELDDWLDHLSKVAIMSDIEEDYAIIKEIGKGNYAQVYLAQDLGTHEQYAVKNILKETILHTPRGVQSAINEIDIMRKIYHQNIVNLHKVYESENMVSLVMDYMPAGDLFHRLQKRDRFHEFVAAKFMINLLEGIQYLHDNKIIHRDLKPENLLMKKPDSEFEFKICDFGLSCISGDEQVLRCGSPGYVAPEVLHRQPYTSKVDIFGAGVILYILLCGYSPFNGKDIGEILIRNKECKTSFPNKQWKHVSEHGIDLVKRLMNPDPVTRISAEEALKHPWFFENGRKKYCAMVTPLTNDIGLNSIDCGSSFLNKQSFDEKKYQKNGRAVV</sequence>
<dbReference type="InterPro" id="IPR011009">
    <property type="entry name" value="Kinase-like_dom_sf"/>
</dbReference>
<feature type="binding site" evidence="3">
    <location>
        <position position="165"/>
    </location>
    <ligand>
        <name>ATP</name>
        <dbReference type="ChEBI" id="CHEBI:30616"/>
    </ligand>
</feature>